<reference evidence="2" key="1">
    <citation type="journal article" date="2014" name="Int. J. Syst. Evol. Microbiol.">
        <title>Complete genome sequence of Corynebacterium casei LMG S-19264T (=DSM 44701T), isolated from a smear-ripened cheese.</title>
        <authorList>
            <consortium name="US DOE Joint Genome Institute (JGI-PGF)"/>
            <person name="Walter F."/>
            <person name="Albersmeier A."/>
            <person name="Kalinowski J."/>
            <person name="Ruckert C."/>
        </authorList>
    </citation>
    <scope>NUCLEOTIDE SEQUENCE</scope>
    <source>
        <strain evidence="2">JCM 30804</strain>
    </source>
</reference>
<keyword evidence="1" id="KW-0472">Membrane</keyword>
<evidence type="ECO:0000256" key="1">
    <source>
        <dbReference type="SAM" id="Phobius"/>
    </source>
</evidence>
<evidence type="ECO:0000313" key="3">
    <source>
        <dbReference type="Proteomes" id="UP000613743"/>
    </source>
</evidence>
<gene>
    <name evidence="2" type="primary">mshJ</name>
    <name evidence="2" type="ORF">GCM10009332_26600</name>
</gene>
<dbReference type="GO" id="GO:0043107">
    <property type="term" value="P:type IV pilus-dependent motility"/>
    <property type="evidence" value="ECO:0007669"/>
    <property type="project" value="InterPro"/>
</dbReference>
<organism evidence="2 3">
    <name type="scientific">Shewanella gelidii</name>
    <dbReference type="NCBI Taxonomy" id="1642821"/>
    <lineage>
        <taxon>Bacteria</taxon>
        <taxon>Pseudomonadati</taxon>
        <taxon>Pseudomonadota</taxon>
        <taxon>Gammaproteobacteria</taxon>
        <taxon>Alteromonadales</taxon>
        <taxon>Shewanellaceae</taxon>
        <taxon>Shewanella</taxon>
    </lineage>
</organism>
<reference evidence="2" key="2">
    <citation type="submission" date="2020-09" db="EMBL/GenBank/DDBJ databases">
        <authorList>
            <person name="Sun Q."/>
            <person name="Ohkuma M."/>
        </authorList>
    </citation>
    <scope>NUCLEOTIDE SEQUENCE</scope>
    <source>
        <strain evidence="2">JCM 30804</strain>
    </source>
</reference>
<accession>A0A917JV83</accession>
<dbReference type="Pfam" id="PF04350">
    <property type="entry name" value="PilO"/>
    <property type="match status" value="1"/>
</dbReference>
<dbReference type="GO" id="GO:0043683">
    <property type="term" value="P:type IV pilus assembly"/>
    <property type="evidence" value="ECO:0007669"/>
    <property type="project" value="InterPro"/>
</dbReference>
<dbReference type="InterPro" id="IPR007445">
    <property type="entry name" value="PilO"/>
</dbReference>
<dbReference type="Gene3D" id="3.30.70.60">
    <property type="match status" value="1"/>
</dbReference>
<proteinExistence type="predicted"/>
<dbReference type="RefSeq" id="WP_373290748.1">
    <property type="nucleotide sequence ID" value="NZ_BMPZ01000008.1"/>
</dbReference>
<sequence length="215" mass="24662">MMKQWAQKFDQLTRRERGLIAGAVFVFIGMLGYLPLESTFLAYQQSTNSTNQITQENGYAVQQIELLKQRLAIDPNRGVIARQQEIAKQMKAVEEQLAFEMVDMVPADHMPQLLSDLLAKVKGIRLQSFTSIPPVPLIEVGEQEKMNLYSHGIQLVVKGDYFSILKFIQSVEAMPDKMYWKRMDYQVERHPNSLVTLEIYTLSINEDFISVASQN</sequence>
<dbReference type="Proteomes" id="UP000613743">
    <property type="component" value="Unassembled WGS sequence"/>
</dbReference>
<dbReference type="InterPro" id="IPR014717">
    <property type="entry name" value="Transl_elong_EF1B/ribsomal_bS6"/>
</dbReference>
<keyword evidence="1" id="KW-0812">Transmembrane</keyword>
<comment type="caution">
    <text evidence="2">The sequence shown here is derived from an EMBL/GenBank/DDBJ whole genome shotgun (WGS) entry which is preliminary data.</text>
</comment>
<keyword evidence="3" id="KW-1185">Reference proteome</keyword>
<dbReference type="EMBL" id="BMPZ01000008">
    <property type="protein sequence ID" value="GGI87908.1"/>
    <property type="molecule type" value="Genomic_DNA"/>
</dbReference>
<dbReference type="AlphaFoldDB" id="A0A917JV83"/>
<feature type="transmembrane region" description="Helical" evidence="1">
    <location>
        <begin position="20"/>
        <end position="43"/>
    </location>
</feature>
<protein>
    <submittedName>
        <fullName evidence="2">MSHA biogenesis protein MshJ</fullName>
    </submittedName>
</protein>
<name>A0A917JV83_9GAMM</name>
<keyword evidence="1" id="KW-1133">Transmembrane helix</keyword>
<evidence type="ECO:0000313" key="2">
    <source>
        <dbReference type="EMBL" id="GGI87908.1"/>
    </source>
</evidence>